<evidence type="ECO:0000313" key="4">
    <source>
        <dbReference type="Proteomes" id="UP000184052"/>
    </source>
</evidence>
<dbReference type="Gene3D" id="3.40.920.10">
    <property type="entry name" value="Pyruvate-ferredoxin oxidoreductase, PFOR, domain III"/>
    <property type="match status" value="1"/>
</dbReference>
<evidence type="ECO:0000256" key="1">
    <source>
        <dbReference type="ARBA" id="ARBA00023002"/>
    </source>
</evidence>
<dbReference type="RefSeq" id="WP_073050031.1">
    <property type="nucleotide sequence ID" value="NZ_FQZL01000021.1"/>
</dbReference>
<proteinExistence type="predicted"/>
<dbReference type="STRING" id="1121476.SAMN02745751_02628"/>
<dbReference type="PANTHER" id="PTHR43854">
    <property type="entry name" value="INDOLEPYRUVATE OXIDOREDUCTASE SUBUNIT IORB"/>
    <property type="match status" value="1"/>
</dbReference>
<protein>
    <submittedName>
        <fullName evidence="3">Indolepyruvate ferredoxin oxidoreductase beta subunit</fullName>
    </submittedName>
</protein>
<keyword evidence="4" id="KW-1185">Reference proteome</keyword>
<keyword evidence="3" id="KW-0670">Pyruvate</keyword>
<dbReference type="SUPFAM" id="SSF53323">
    <property type="entry name" value="Pyruvate-ferredoxin oxidoreductase, PFOR, domain III"/>
    <property type="match status" value="1"/>
</dbReference>
<dbReference type="EMBL" id="FQZL01000021">
    <property type="protein sequence ID" value="SHJ45996.1"/>
    <property type="molecule type" value="Genomic_DNA"/>
</dbReference>
<dbReference type="InterPro" id="IPR019752">
    <property type="entry name" value="Pyrv/ketoisovalerate_OxRed_cat"/>
</dbReference>
<name>A0A1M6JH41_9FIRM</name>
<keyword evidence="1" id="KW-0560">Oxidoreductase</keyword>
<reference evidence="3 4" key="1">
    <citation type="submission" date="2016-11" db="EMBL/GenBank/DDBJ databases">
        <authorList>
            <person name="Jaros S."/>
            <person name="Januszkiewicz K."/>
            <person name="Wedrychowicz H."/>
        </authorList>
    </citation>
    <scope>NUCLEOTIDE SEQUENCE [LARGE SCALE GENOMIC DNA]</scope>
    <source>
        <strain evidence="3 4">DSM 17477</strain>
    </source>
</reference>
<dbReference type="GO" id="GO:0016903">
    <property type="term" value="F:oxidoreductase activity, acting on the aldehyde or oxo group of donors"/>
    <property type="evidence" value="ECO:0007669"/>
    <property type="project" value="InterPro"/>
</dbReference>
<accession>A0A1M6JH41</accession>
<dbReference type="InterPro" id="IPR052198">
    <property type="entry name" value="IorB_Oxidoreductase"/>
</dbReference>
<dbReference type="OrthoDB" id="9789125at2"/>
<evidence type="ECO:0000313" key="3">
    <source>
        <dbReference type="EMBL" id="SHJ45996.1"/>
    </source>
</evidence>
<dbReference type="PANTHER" id="PTHR43854:SF1">
    <property type="entry name" value="INDOLEPYRUVATE OXIDOREDUCTASE SUBUNIT IORB"/>
    <property type="match status" value="1"/>
</dbReference>
<gene>
    <name evidence="3" type="ORF">SAMN02745751_02628</name>
</gene>
<feature type="domain" description="Pyruvate/ketoisovalerate oxidoreductase catalytic" evidence="2">
    <location>
        <begin position="12"/>
        <end position="187"/>
    </location>
</feature>
<evidence type="ECO:0000259" key="2">
    <source>
        <dbReference type="Pfam" id="PF01558"/>
    </source>
</evidence>
<dbReference type="AlphaFoldDB" id="A0A1M6JH41"/>
<organism evidence="3 4">
    <name type="scientific">Dethiosulfatibacter aminovorans DSM 17477</name>
    <dbReference type="NCBI Taxonomy" id="1121476"/>
    <lineage>
        <taxon>Bacteria</taxon>
        <taxon>Bacillati</taxon>
        <taxon>Bacillota</taxon>
        <taxon>Tissierellia</taxon>
        <taxon>Dethiosulfatibacter</taxon>
    </lineage>
</organism>
<dbReference type="Pfam" id="PF01558">
    <property type="entry name" value="POR"/>
    <property type="match status" value="1"/>
</dbReference>
<dbReference type="Proteomes" id="UP000184052">
    <property type="component" value="Unassembled WGS sequence"/>
</dbReference>
<sequence>MNSYNIILSGVGGQGLILTTKIICVAAMKKGYDVKSNDVVGLAQRGGKVWGSVKIGEKIHSPNIRKGKGDILLGMEMLEAMRWVDFLKEDGLVIMNEYRIPPVPVITEKEEYPKDIGSFLGNDRKLITIDAGGKGREIGSVKVANTVLIGILASETDIDKNCWLEAIEENVPDKFLGENFKAFEAGYGII</sequence>
<dbReference type="InterPro" id="IPR002869">
    <property type="entry name" value="Pyrv_flavodox_OxRed_cen"/>
</dbReference>